<dbReference type="InterPro" id="IPR036457">
    <property type="entry name" value="PPM-type-like_dom_sf"/>
</dbReference>
<name>A0ABP7X218_9GAMM</name>
<dbReference type="SUPFAM" id="SSF81606">
    <property type="entry name" value="PP2C-like"/>
    <property type="match status" value="1"/>
</dbReference>
<proteinExistence type="predicted"/>
<dbReference type="CDD" id="cd00143">
    <property type="entry name" value="PP2Cc"/>
    <property type="match status" value="1"/>
</dbReference>
<dbReference type="Proteomes" id="UP001500392">
    <property type="component" value="Unassembled WGS sequence"/>
</dbReference>
<comment type="caution">
    <text evidence="2">The sequence shown here is derived from an EMBL/GenBank/DDBJ whole genome shotgun (WGS) entry which is preliminary data.</text>
</comment>
<dbReference type="EMBL" id="BAABDM010000007">
    <property type="protein sequence ID" value="GAA4102709.1"/>
    <property type="molecule type" value="Genomic_DNA"/>
</dbReference>
<dbReference type="SMART" id="SM00332">
    <property type="entry name" value="PP2Cc"/>
    <property type="match status" value="1"/>
</dbReference>
<dbReference type="Pfam" id="PF13672">
    <property type="entry name" value="PP2C_2"/>
    <property type="match status" value="1"/>
</dbReference>
<dbReference type="Gene3D" id="3.60.40.10">
    <property type="entry name" value="PPM-type phosphatase domain"/>
    <property type="match status" value="1"/>
</dbReference>
<accession>A0ABP7X218</accession>
<sequence>MISILGKSNIAKRATNEDRFVADSNWGIALVADGMGGPESGEVAASIVATQITDLLDEGRPLTEAVHSAHQEVLRGAEDNRGKKGMGSTVVVAHFTDNQFELAWIGDSRAYLWDGELRQITRDHSKIEAMISRGEINYSDAIKSPQKNIINRAMGHGEFSQDDVPLLKSALFHGQKLLLCSDGLHDAVAACDIARILSTQLSSEQQLASLIAKALENGGTDNITVVLVESDTIAQENEESPILPAVSIARVDGYMEHFPA</sequence>
<keyword evidence="3" id="KW-1185">Reference proteome</keyword>
<dbReference type="PANTHER" id="PTHR13832">
    <property type="entry name" value="PROTEIN PHOSPHATASE 2C"/>
    <property type="match status" value="1"/>
</dbReference>
<dbReference type="SMART" id="SM00331">
    <property type="entry name" value="PP2C_SIG"/>
    <property type="match status" value="1"/>
</dbReference>
<evidence type="ECO:0000313" key="3">
    <source>
        <dbReference type="Proteomes" id="UP001500392"/>
    </source>
</evidence>
<gene>
    <name evidence="2" type="ORF">GCM10022414_30710</name>
</gene>
<dbReference type="PANTHER" id="PTHR13832:SF827">
    <property type="entry name" value="PROTEIN PHOSPHATASE 1L"/>
    <property type="match status" value="1"/>
</dbReference>
<feature type="domain" description="PPM-type phosphatase" evidence="1">
    <location>
        <begin position="1"/>
        <end position="230"/>
    </location>
</feature>
<dbReference type="InterPro" id="IPR001932">
    <property type="entry name" value="PPM-type_phosphatase-like_dom"/>
</dbReference>
<reference evidence="3" key="1">
    <citation type="journal article" date="2019" name="Int. J. Syst. Evol. Microbiol.">
        <title>The Global Catalogue of Microorganisms (GCM) 10K type strain sequencing project: providing services to taxonomists for standard genome sequencing and annotation.</title>
        <authorList>
            <consortium name="The Broad Institute Genomics Platform"/>
            <consortium name="The Broad Institute Genome Sequencing Center for Infectious Disease"/>
            <person name="Wu L."/>
            <person name="Ma J."/>
        </authorList>
    </citation>
    <scope>NUCLEOTIDE SEQUENCE [LARGE SCALE GENOMIC DNA]</scope>
    <source>
        <strain evidence="3">JCM 17304</strain>
    </source>
</reference>
<organism evidence="2 3">
    <name type="scientific">Zhongshania borealis</name>
    <dbReference type="NCBI Taxonomy" id="889488"/>
    <lineage>
        <taxon>Bacteria</taxon>
        <taxon>Pseudomonadati</taxon>
        <taxon>Pseudomonadota</taxon>
        <taxon>Gammaproteobacteria</taxon>
        <taxon>Cellvibrionales</taxon>
        <taxon>Spongiibacteraceae</taxon>
        <taxon>Zhongshania</taxon>
    </lineage>
</organism>
<evidence type="ECO:0000259" key="1">
    <source>
        <dbReference type="PROSITE" id="PS51746"/>
    </source>
</evidence>
<protein>
    <submittedName>
        <fullName evidence="2">Protein phosphatase 2C domain-containing protein</fullName>
    </submittedName>
</protein>
<dbReference type="InterPro" id="IPR015655">
    <property type="entry name" value="PP2C"/>
</dbReference>
<dbReference type="RefSeq" id="WP_344937723.1">
    <property type="nucleotide sequence ID" value="NZ_BAABDM010000007.1"/>
</dbReference>
<evidence type="ECO:0000313" key="2">
    <source>
        <dbReference type="EMBL" id="GAA4102709.1"/>
    </source>
</evidence>
<dbReference type="PROSITE" id="PS51746">
    <property type="entry name" value="PPM_2"/>
    <property type="match status" value="1"/>
</dbReference>